<dbReference type="Pfam" id="PF00069">
    <property type="entry name" value="Pkinase"/>
    <property type="match status" value="1"/>
</dbReference>
<dbReference type="GO" id="GO:0004674">
    <property type="term" value="F:protein serine/threonine kinase activity"/>
    <property type="evidence" value="ECO:0007669"/>
    <property type="project" value="UniProtKB-KW"/>
</dbReference>
<dbReference type="PANTHER" id="PTHR44167">
    <property type="entry name" value="OVARIAN-SPECIFIC SERINE/THREONINE-PROTEIN KINASE LOK-RELATED"/>
    <property type="match status" value="1"/>
</dbReference>
<feature type="domain" description="Protein kinase" evidence="1">
    <location>
        <begin position="1"/>
        <end position="257"/>
    </location>
</feature>
<accession>A0A481ZB11</accession>
<keyword evidence="2" id="KW-0723">Serine/threonine-protein kinase</keyword>
<dbReference type="GO" id="GO:0005524">
    <property type="term" value="F:ATP binding"/>
    <property type="evidence" value="ECO:0007669"/>
    <property type="project" value="InterPro"/>
</dbReference>
<dbReference type="InterPro" id="IPR011009">
    <property type="entry name" value="Kinase-like_dom_sf"/>
</dbReference>
<dbReference type="InterPro" id="IPR036915">
    <property type="entry name" value="Cyclin-like_sf"/>
</dbReference>
<gene>
    <name evidence="2" type="ORF">LCPAC403_02480</name>
</gene>
<evidence type="ECO:0000313" key="2">
    <source>
        <dbReference type="EMBL" id="QBK93114.1"/>
    </source>
</evidence>
<dbReference type="InterPro" id="IPR000719">
    <property type="entry name" value="Prot_kinase_dom"/>
</dbReference>
<dbReference type="PANTHER" id="PTHR44167:SF24">
    <property type="entry name" value="SERINE_THREONINE-PROTEIN KINASE CHK2"/>
    <property type="match status" value="1"/>
</dbReference>
<dbReference type="SMART" id="SM00220">
    <property type="entry name" value="S_TKc"/>
    <property type="match status" value="1"/>
</dbReference>
<dbReference type="Gene3D" id="1.10.510.10">
    <property type="entry name" value="Transferase(Phosphotransferase) domain 1"/>
    <property type="match status" value="1"/>
</dbReference>
<dbReference type="SUPFAM" id="SSF47954">
    <property type="entry name" value="Cyclin-like"/>
    <property type="match status" value="1"/>
</dbReference>
<reference evidence="2" key="1">
    <citation type="journal article" date="2019" name="MBio">
        <title>Virus Genomes from Deep Sea Sediments Expand the Ocean Megavirome and Support Independent Origins of Viral Gigantism.</title>
        <authorList>
            <person name="Backstrom D."/>
            <person name="Yutin N."/>
            <person name="Jorgensen S.L."/>
            <person name="Dharamshi J."/>
            <person name="Homa F."/>
            <person name="Zaremba-Niedwiedzka K."/>
            <person name="Spang A."/>
            <person name="Wolf Y.I."/>
            <person name="Koonin E.V."/>
            <person name="Ettema T.J."/>
        </authorList>
    </citation>
    <scope>NUCLEOTIDE SEQUENCE</scope>
</reference>
<evidence type="ECO:0000259" key="1">
    <source>
        <dbReference type="PROSITE" id="PS50011"/>
    </source>
</evidence>
<dbReference type="SUPFAM" id="SSF56112">
    <property type="entry name" value="Protein kinase-like (PK-like)"/>
    <property type="match status" value="1"/>
</dbReference>
<dbReference type="EMBL" id="MK500590">
    <property type="protein sequence ID" value="QBK93114.1"/>
    <property type="molecule type" value="Genomic_DNA"/>
</dbReference>
<dbReference type="PROSITE" id="PS50011">
    <property type="entry name" value="PROTEIN_KINASE_DOM"/>
    <property type="match status" value="1"/>
</dbReference>
<protein>
    <submittedName>
        <fullName evidence="2">Putative serine/threonine protein kinase</fullName>
    </submittedName>
</protein>
<organism evidence="2">
    <name type="scientific">Pithovirus LCPAC403</name>
    <dbReference type="NCBI Taxonomy" id="2506596"/>
    <lineage>
        <taxon>Viruses</taxon>
        <taxon>Pithoviruses</taxon>
    </lineage>
</organism>
<sequence length="369" mass="43377">MEQLGNGTYCEVFAIDKNHVLKKYRYGMDYAKNAIRELACMTFLRHYSIPAAYSNNIIIFNNKDIYVKMKRLDEVVLRPEFLRRFLVHISSALSYCHNFGIIHKDIKTDNIMYDFAEDWYILIDWGLASILTTEHNFNTEITSQYKPPEWLGEENCKNYGGKCDIWALGITVLMLLFPLANLHELKEEKVILQYFEDRIGRDRNVRIKKLKDRTEDFFESDIFEILVDMLDFDPDTRISAKDITVRLGCDPEKHIYVDTCIDIFLRTDKTTAMFKRMKKWIEKATRELEIIEMCKFTSLTLADKLSTKFTIIDKYFEVACCACINISAHLYYDCSTIALLVNYCDNFDCDRLIECRNIFLNSIGFNILP</sequence>
<name>A0A481ZB11_9VIRU</name>
<proteinExistence type="predicted"/>
<keyword evidence="2" id="KW-0808">Transferase</keyword>
<dbReference type="PROSITE" id="PS00108">
    <property type="entry name" value="PROTEIN_KINASE_ST"/>
    <property type="match status" value="1"/>
</dbReference>
<dbReference type="InterPro" id="IPR008271">
    <property type="entry name" value="Ser/Thr_kinase_AS"/>
</dbReference>
<keyword evidence="2" id="KW-0418">Kinase</keyword>
<dbReference type="CDD" id="cd00180">
    <property type="entry name" value="PKc"/>
    <property type="match status" value="1"/>
</dbReference>